<reference evidence="2" key="1">
    <citation type="journal article" date="2017" name="Nat. Ecol. Evol.">
        <title>Genome expansion and lineage-specific genetic innovations in the forest pathogenic fungi Armillaria.</title>
        <authorList>
            <person name="Sipos G."/>
            <person name="Prasanna A.N."/>
            <person name="Walter M.C."/>
            <person name="O'Connor E."/>
            <person name="Balint B."/>
            <person name="Krizsan K."/>
            <person name="Kiss B."/>
            <person name="Hess J."/>
            <person name="Varga T."/>
            <person name="Slot J."/>
            <person name="Riley R."/>
            <person name="Boka B."/>
            <person name="Rigling D."/>
            <person name="Barry K."/>
            <person name="Lee J."/>
            <person name="Mihaltcheva S."/>
            <person name="LaButti K."/>
            <person name="Lipzen A."/>
            <person name="Waldron R."/>
            <person name="Moloney N.M."/>
            <person name="Sperisen C."/>
            <person name="Kredics L."/>
            <person name="Vagvoelgyi C."/>
            <person name="Patrignani A."/>
            <person name="Fitzpatrick D."/>
            <person name="Nagy I."/>
            <person name="Doyle S."/>
            <person name="Anderson J.B."/>
            <person name="Grigoriev I.V."/>
            <person name="Gueldener U."/>
            <person name="Muensterkoetter M."/>
            <person name="Nagy L.G."/>
        </authorList>
    </citation>
    <scope>NUCLEOTIDE SEQUENCE [LARGE SCALE GENOMIC DNA]</scope>
    <source>
        <strain evidence="2">28-4</strain>
    </source>
</reference>
<sequence>MLERLRAMLERLRLILNACIDQINACVHHQTIHGDIVVFKPPKDQGNFEVVWNASDDISNANERKLARVARKILLAQFFKSLHSYVPLMMSTILVQDFPRGWVVGPEQLQIHIFRPDVSEAKARLVDQKSRSLIAAVLEPTENAKELQDDFRRLLQDVVHSGNFSPLRTGTPRKRIPIIYVRLLKSPRQKIWKSCVKSARLLFWAAIVAASMDASSKLDGVKVGATEVCSWPLFGATRPFPCHRCHSLNVDCQDTGVADEQRCRSCCIEGSICEAGPPPPEIQRGIARLAVGIRELFMLEQEVTSALTELAEVRKGIETGM</sequence>
<proteinExistence type="predicted"/>
<keyword evidence="2" id="KW-1185">Reference proteome</keyword>
<dbReference type="EMBL" id="KZ293476">
    <property type="protein sequence ID" value="PBK61397.1"/>
    <property type="molecule type" value="Genomic_DNA"/>
</dbReference>
<evidence type="ECO:0000313" key="1">
    <source>
        <dbReference type="EMBL" id="PBK61397.1"/>
    </source>
</evidence>
<accession>A0A2H3B9Y6</accession>
<protein>
    <submittedName>
        <fullName evidence="1">Uncharacterized protein</fullName>
    </submittedName>
</protein>
<dbReference type="AlphaFoldDB" id="A0A2H3B9Y6"/>
<dbReference type="Proteomes" id="UP000218334">
    <property type="component" value="Unassembled WGS sequence"/>
</dbReference>
<evidence type="ECO:0000313" key="2">
    <source>
        <dbReference type="Proteomes" id="UP000218334"/>
    </source>
</evidence>
<organism evidence="1 2">
    <name type="scientific">Armillaria solidipes</name>
    <dbReference type="NCBI Taxonomy" id="1076256"/>
    <lineage>
        <taxon>Eukaryota</taxon>
        <taxon>Fungi</taxon>
        <taxon>Dikarya</taxon>
        <taxon>Basidiomycota</taxon>
        <taxon>Agaricomycotina</taxon>
        <taxon>Agaricomycetes</taxon>
        <taxon>Agaricomycetidae</taxon>
        <taxon>Agaricales</taxon>
        <taxon>Marasmiineae</taxon>
        <taxon>Physalacriaceae</taxon>
        <taxon>Armillaria</taxon>
    </lineage>
</organism>
<gene>
    <name evidence="1" type="ORF">ARMSODRAFT_981549</name>
</gene>
<name>A0A2H3B9Y6_9AGAR</name>